<dbReference type="GO" id="GO:0015648">
    <property type="term" value="F:lipid-linked peptidoglycan transporter activity"/>
    <property type="evidence" value="ECO:0007669"/>
    <property type="project" value="TreeGrafter"/>
</dbReference>
<dbReference type="InterPro" id="IPR001182">
    <property type="entry name" value="FtsW/RodA"/>
</dbReference>
<feature type="transmembrane region" description="Helical" evidence="6">
    <location>
        <begin position="294"/>
        <end position="315"/>
    </location>
</feature>
<organism evidence="7 8">
    <name type="scientific">Faucicola atlantae</name>
    <dbReference type="NCBI Taxonomy" id="34059"/>
    <lineage>
        <taxon>Bacteria</taxon>
        <taxon>Pseudomonadati</taxon>
        <taxon>Pseudomonadota</taxon>
        <taxon>Gammaproteobacteria</taxon>
        <taxon>Moraxellales</taxon>
        <taxon>Moraxellaceae</taxon>
        <taxon>Faucicola</taxon>
    </lineage>
</organism>
<evidence type="ECO:0000256" key="5">
    <source>
        <dbReference type="ARBA" id="ARBA00023136"/>
    </source>
</evidence>
<feature type="transmembrane region" description="Helical" evidence="6">
    <location>
        <begin position="441"/>
        <end position="460"/>
    </location>
</feature>
<keyword evidence="7" id="KW-0131">Cell cycle</keyword>
<dbReference type="GO" id="GO:0032153">
    <property type="term" value="C:cell division site"/>
    <property type="evidence" value="ECO:0007669"/>
    <property type="project" value="TreeGrafter"/>
</dbReference>
<gene>
    <name evidence="7" type="ORF">NCTC11091_01133</name>
</gene>
<evidence type="ECO:0000256" key="6">
    <source>
        <dbReference type="SAM" id="Phobius"/>
    </source>
</evidence>
<feature type="transmembrane region" description="Helical" evidence="6">
    <location>
        <begin position="359"/>
        <end position="376"/>
    </location>
</feature>
<dbReference type="PANTHER" id="PTHR30474">
    <property type="entry name" value="CELL CYCLE PROTEIN"/>
    <property type="match status" value="1"/>
</dbReference>
<protein>
    <submittedName>
        <fullName evidence="7">Cell division protein FtsW</fullName>
    </submittedName>
</protein>
<evidence type="ECO:0000256" key="4">
    <source>
        <dbReference type="ARBA" id="ARBA00022989"/>
    </source>
</evidence>
<keyword evidence="7" id="KW-0132">Cell division</keyword>
<dbReference type="AlphaFoldDB" id="A0A378Q3K9"/>
<accession>A0A378Q3K9</accession>
<name>A0A378Q3K9_9GAMM</name>
<feature type="transmembrane region" description="Helical" evidence="6">
    <location>
        <begin position="551"/>
        <end position="570"/>
    </location>
</feature>
<feature type="transmembrane region" description="Helical" evidence="6">
    <location>
        <begin position="524"/>
        <end position="544"/>
    </location>
</feature>
<keyword evidence="3" id="KW-0133">Cell shape</keyword>
<keyword evidence="5 6" id="KW-0472">Membrane</keyword>
<feature type="transmembrane region" description="Helical" evidence="6">
    <location>
        <begin position="640"/>
        <end position="665"/>
    </location>
</feature>
<evidence type="ECO:0000256" key="3">
    <source>
        <dbReference type="ARBA" id="ARBA00022960"/>
    </source>
</evidence>
<reference evidence="7 8" key="1">
    <citation type="submission" date="2018-06" db="EMBL/GenBank/DDBJ databases">
        <authorList>
            <consortium name="Pathogen Informatics"/>
            <person name="Doyle S."/>
        </authorList>
    </citation>
    <scope>NUCLEOTIDE SEQUENCE [LARGE SCALE GENOMIC DNA]</scope>
    <source>
        <strain evidence="7 8">NCTC11091</strain>
    </source>
</reference>
<dbReference type="RefSeq" id="WP_245945322.1">
    <property type="nucleotide sequence ID" value="NZ_MXAO01000053.1"/>
</dbReference>
<feature type="transmembrane region" description="Helical" evidence="6">
    <location>
        <begin position="472"/>
        <end position="490"/>
    </location>
</feature>
<dbReference type="Proteomes" id="UP000255193">
    <property type="component" value="Unassembled WGS sequence"/>
</dbReference>
<feature type="transmembrane region" description="Helical" evidence="6">
    <location>
        <begin position="733"/>
        <end position="755"/>
    </location>
</feature>
<feature type="transmembrane region" description="Helical" evidence="6">
    <location>
        <begin position="396"/>
        <end position="418"/>
    </location>
</feature>
<feature type="transmembrane region" description="Helical" evidence="6">
    <location>
        <begin position="267"/>
        <end position="287"/>
    </location>
</feature>
<feature type="transmembrane region" description="Helical" evidence="6">
    <location>
        <begin position="686"/>
        <end position="713"/>
    </location>
</feature>
<dbReference type="GO" id="GO:0008360">
    <property type="term" value="P:regulation of cell shape"/>
    <property type="evidence" value="ECO:0007669"/>
    <property type="project" value="UniProtKB-KW"/>
</dbReference>
<dbReference type="GO" id="GO:0051301">
    <property type="term" value="P:cell division"/>
    <property type="evidence" value="ECO:0007669"/>
    <property type="project" value="UniProtKB-KW"/>
</dbReference>
<dbReference type="GO" id="GO:0005886">
    <property type="term" value="C:plasma membrane"/>
    <property type="evidence" value="ECO:0007669"/>
    <property type="project" value="TreeGrafter"/>
</dbReference>
<dbReference type="EMBL" id="UGQA01000001">
    <property type="protein sequence ID" value="STY95339.1"/>
    <property type="molecule type" value="Genomic_DNA"/>
</dbReference>
<evidence type="ECO:0000256" key="1">
    <source>
        <dbReference type="ARBA" id="ARBA00004141"/>
    </source>
</evidence>
<feature type="transmembrane region" description="Helical" evidence="6">
    <location>
        <begin position="321"/>
        <end position="339"/>
    </location>
</feature>
<keyword evidence="2 6" id="KW-0812">Transmembrane</keyword>
<evidence type="ECO:0000313" key="7">
    <source>
        <dbReference type="EMBL" id="STY95339.1"/>
    </source>
</evidence>
<feature type="transmembrane region" description="Helical" evidence="6">
    <location>
        <begin position="34"/>
        <end position="53"/>
    </location>
</feature>
<sequence>MRTPSSHRSTRSRRALPVAQHTAAANRAKLTKEVLCLALVWLALVVGFLLAGYGDGTTGKSQRYALELASATAGVTKPQLLTAACGEDVMTRLAQTMAQGTDPNNTLAQVCPNLQDATARQASIAQAREQFDNVQTALAQAWQSVRRDQRQTDLVRNETGVVLGADRLHSRQDWLNLNADGQLDSVATLLTTKQNPSDNLAQTLAWLAVADGNRRFAYSKLFADDPAAAARYNQAASDVARVYDTNTNQTKAAQALSLLPLFGKVTALGLLAQVCIWSWVTWGLLLLAQRVHPVLAIGQALVAWGVVIAAISHGVIAPFRVGIVLFCIGVAWCAAGAFAPVERRLARLPDNRELKTSAWLYPLFVGFASFGLLIVFDLSTRSYLSLRYLFLNHFKDLFWCFAMVSLARPLASVVAWAMQNLAARNLLHGLWDTHTGERRKAWLWLGAALVGFLGFVVLLRGDSAKVAELAKAWLLVFSAVFLAINQRGLIGQILPRRSKMTALLVWALLPPVAALLLANEKGTLLVIGFVLTFLLGVALSNLIFQRGGRGYVLGVLSSTAILLLLLTALVNVSGFDARTAERVNAWINPFIASNDQMAILHWFRESVPPLGYGLGHIPWCGYRLSGCQGVPLQMQSDYTITSVMAVVGVAPAIALMVVYFAWLWLMARQQLAYGNEQIKTQLQHGGYFWLAWLILLWVVVTVFQALVTISGNLGLLPLTGVTLPFISYGTSNLWFNTVLFSLTLFSPKLILANLAPHATNKASR</sequence>
<proteinExistence type="predicted"/>
<evidence type="ECO:0000256" key="2">
    <source>
        <dbReference type="ARBA" id="ARBA00022692"/>
    </source>
</evidence>
<evidence type="ECO:0000313" key="8">
    <source>
        <dbReference type="Proteomes" id="UP000255193"/>
    </source>
</evidence>
<feature type="transmembrane region" description="Helical" evidence="6">
    <location>
        <begin position="502"/>
        <end position="518"/>
    </location>
</feature>
<comment type="subcellular location">
    <subcellularLocation>
        <location evidence="1">Membrane</location>
        <topology evidence="1">Multi-pass membrane protein</topology>
    </subcellularLocation>
</comment>
<dbReference type="Pfam" id="PF01098">
    <property type="entry name" value="FTSW_RODA_SPOVE"/>
    <property type="match status" value="1"/>
</dbReference>
<keyword evidence="4 6" id="KW-1133">Transmembrane helix</keyword>